<gene>
    <name evidence="2" type="ORF">NDU88_011067</name>
</gene>
<comment type="caution">
    <text evidence="2">The sequence shown here is derived from an EMBL/GenBank/DDBJ whole genome shotgun (WGS) entry which is preliminary data.</text>
</comment>
<reference evidence="2" key="1">
    <citation type="journal article" date="2022" name="bioRxiv">
        <title>Sequencing and chromosome-scale assembly of the giantPleurodeles waltlgenome.</title>
        <authorList>
            <person name="Brown T."/>
            <person name="Elewa A."/>
            <person name="Iarovenko S."/>
            <person name="Subramanian E."/>
            <person name="Araus A.J."/>
            <person name="Petzold A."/>
            <person name="Susuki M."/>
            <person name="Suzuki K.-i.T."/>
            <person name="Hayashi T."/>
            <person name="Toyoda A."/>
            <person name="Oliveira C."/>
            <person name="Osipova E."/>
            <person name="Leigh N.D."/>
            <person name="Simon A."/>
            <person name="Yun M.H."/>
        </authorList>
    </citation>
    <scope>NUCLEOTIDE SEQUENCE</scope>
    <source>
        <strain evidence="2">20211129_DDA</strain>
        <tissue evidence="2">Liver</tissue>
    </source>
</reference>
<evidence type="ECO:0000313" key="2">
    <source>
        <dbReference type="EMBL" id="KAJ1158377.1"/>
    </source>
</evidence>
<proteinExistence type="predicted"/>
<dbReference type="AlphaFoldDB" id="A0AAV7S311"/>
<dbReference type="Proteomes" id="UP001066276">
    <property type="component" value="Chromosome 5"/>
</dbReference>
<evidence type="ECO:0000313" key="3">
    <source>
        <dbReference type="Proteomes" id="UP001066276"/>
    </source>
</evidence>
<evidence type="ECO:0000256" key="1">
    <source>
        <dbReference type="SAM" id="MobiDB-lite"/>
    </source>
</evidence>
<protein>
    <submittedName>
        <fullName evidence="2">Uncharacterized protein</fullName>
    </submittedName>
</protein>
<feature type="region of interest" description="Disordered" evidence="1">
    <location>
        <begin position="1"/>
        <end position="24"/>
    </location>
</feature>
<dbReference type="EMBL" id="JANPWB010000009">
    <property type="protein sequence ID" value="KAJ1158377.1"/>
    <property type="molecule type" value="Genomic_DNA"/>
</dbReference>
<feature type="compositionally biased region" description="Basic and acidic residues" evidence="1">
    <location>
        <begin position="59"/>
        <end position="82"/>
    </location>
</feature>
<organism evidence="2 3">
    <name type="scientific">Pleurodeles waltl</name>
    <name type="common">Iberian ribbed newt</name>
    <dbReference type="NCBI Taxonomy" id="8319"/>
    <lineage>
        <taxon>Eukaryota</taxon>
        <taxon>Metazoa</taxon>
        <taxon>Chordata</taxon>
        <taxon>Craniata</taxon>
        <taxon>Vertebrata</taxon>
        <taxon>Euteleostomi</taxon>
        <taxon>Amphibia</taxon>
        <taxon>Batrachia</taxon>
        <taxon>Caudata</taxon>
        <taxon>Salamandroidea</taxon>
        <taxon>Salamandridae</taxon>
        <taxon>Pleurodelinae</taxon>
        <taxon>Pleurodeles</taxon>
    </lineage>
</organism>
<accession>A0AAV7S311</accession>
<keyword evidence="3" id="KW-1185">Reference proteome</keyword>
<name>A0AAV7S311_PLEWA</name>
<feature type="region of interest" description="Disordered" evidence="1">
    <location>
        <begin position="39"/>
        <end position="111"/>
    </location>
</feature>
<sequence>MKSPSLTAPVRIHGTNVNAKRGGEEVSRNVFHFKRFHGSLPFVPDPGGDNLGGDPEDIASPRDSDTGVRPHLEETGHERDLEATGPPPGGEGTALGPTDGRSGKTSYNLRAKPAPHCCCRIT</sequence>